<proteinExistence type="predicted"/>
<dbReference type="EMBL" id="JAUSUX010000013">
    <property type="protein sequence ID" value="MDQ0286725.1"/>
    <property type="molecule type" value="Genomic_DNA"/>
</dbReference>
<comment type="caution">
    <text evidence="1">The sequence shown here is derived from an EMBL/GenBank/DDBJ whole genome shotgun (WGS) entry which is preliminary data.</text>
</comment>
<dbReference type="Proteomes" id="UP001225644">
    <property type="component" value="Unassembled WGS sequence"/>
</dbReference>
<evidence type="ECO:0000313" key="2">
    <source>
        <dbReference type="Proteomes" id="UP001225644"/>
    </source>
</evidence>
<sequence>MTGCPLAYTDPCSACAQYGNCCPSQAVQKLQLLESQLRELKRLLEQIMAGKQAG</sequence>
<accession>A0ABU0B1Y7</accession>
<gene>
    <name evidence="1" type="ORF">J2Z49_001842</name>
</gene>
<keyword evidence="2" id="KW-1185">Reference proteome</keyword>
<name>A0ABU0B1Y7_9FIRM</name>
<evidence type="ECO:0000313" key="1">
    <source>
        <dbReference type="EMBL" id="MDQ0286725.1"/>
    </source>
</evidence>
<dbReference type="RefSeq" id="WP_307402296.1">
    <property type="nucleotide sequence ID" value="NZ_JAUSUX010000013.1"/>
</dbReference>
<organism evidence="1 2">
    <name type="scientific">Desulfofundulus luciae</name>
    <dbReference type="NCBI Taxonomy" id="74702"/>
    <lineage>
        <taxon>Bacteria</taxon>
        <taxon>Bacillati</taxon>
        <taxon>Bacillota</taxon>
        <taxon>Clostridia</taxon>
        <taxon>Eubacteriales</taxon>
        <taxon>Peptococcaceae</taxon>
        <taxon>Desulfofundulus</taxon>
    </lineage>
</organism>
<reference evidence="1 2" key="1">
    <citation type="submission" date="2023-07" db="EMBL/GenBank/DDBJ databases">
        <title>Genomic Encyclopedia of Type Strains, Phase IV (KMG-IV): sequencing the most valuable type-strain genomes for metagenomic binning, comparative biology and taxonomic classification.</title>
        <authorList>
            <person name="Goeker M."/>
        </authorList>
    </citation>
    <scope>NUCLEOTIDE SEQUENCE [LARGE SCALE GENOMIC DNA]</scope>
    <source>
        <strain evidence="1 2">DSM 12396</strain>
    </source>
</reference>
<protein>
    <submittedName>
        <fullName evidence="1">Uncharacterized protein</fullName>
    </submittedName>
</protein>